<dbReference type="FunFam" id="3.90.1800.10:FF:000004">
    <property type="entry name" value="DNA-directed RNA polymerase subunit beta"/>
    <property type="match status" value="1"/>
</dbReference>
<dbReference type="InterPro" id="IPR009674">
    <property type="entry name" value="Rpa2_dom_4"/>
</dbReference>
<evidence type="ECO:0000259" key="15">
    <source>
        <dbReference type="Pfam" id="PF00562"/>
    </source>
</evidence>
<dbReference type="InterPro" id="IPR007121">
    <property type="entry name" value="RNA_pol_bsu_CS"/>
</dbReference>
<evidence type="ECO:0000259" key="18">
    <source>
        <dbReference type="Pfam" id="PF04563"/>
    </source>
</evidence>
<name>A0A8B8BUL3_CRAVI</name>
<dbReference type="InterPro" id="IPR015712">
    <property type="entry name" value="DNA-dir_RNA_pol_su2"/>
</dbReference>
<dbReference type="Pfam" id="PF04560">
    <property type="entry name" value="RNA_pol_Rpb2_7"/>
    <property type="match status" value="1"/>
</dbReference>
<keyword evidence="7" id="KW-0863">Zinc-finger</keyword>
<comment type="subcellular location">
    <subcellularLocation>
        <location evidence="1">Nucleus</location>
        <location evidence="1">Nucleolus</location>
    </subcellularLocation>
</comment>
<protein>
    <recommendedName>
        <fullName evidence="14">DNA-directed RNA polymerase subunit beta</fullName>
        <ecNumber evidence="14">2.7.7.6</ecNumber>
    </recommendedName>
</protein>
<evidence type="ECO:0000256" key="4">
    <source>
        <dbReference type="ARBA" id="ARBA00022679"/>
    </source>
</evidence>
<dbReference type="Gene3D" id="3.90.1100.10">
    <property type="match status" value="2"/>
</dbReference>
<evidence type="ECO:0000256" key="12">
    <source>
        <dbReference type="ARBA" id="ARBA00047768"/>
    </source>
</evidence>
<evidence type="ECO:0000256" key="1">
    <source>
        <dbReference type="ARBA" id="ARBA00004604"/>
    </source>
</evidence>
<dbReference type="Pfam" id="PF00562">
    <property type="entry name" value="RNA_pol_Rpb2_6"/>
    <property type="match status" value="1"/>
</dbReference>
<evidence type="ECO:0000256" key="11">
    <source>
        <dbReference type="ARBA" id="ARBA00025539"/>
    </source>
</evidence>
<dbReference type="InterPro" id="IPR007645">
    <property type="entry name" value="RNA_pol_Rpb2_3"/>
</dbReference>
<proteinExistence type="inferred from homology"/>
<dbReference type="InterPro" id="IPR007644">
    <property type="entry name" value="RNA_pol_bsu_protrusion"/>
</dbReference>
<comment type="similarity">
    <text evidence="2 13">Belongs to the RNA polymerase beta chain family.</text>
</comment>
<dbReference type="GO" id="GO:0032549">
    <property type="term" value="F:ribonucleoside binding"/>
    <property type="evidence" value="ECO:0007669"/>
    <property type="project" value="InterPro"/>
</dbReference>
<evidence type="ECO:0000256" key="10">
    <source>
        <dbReference type="ARBA" id="ARBA00023242"/>
    </source>
</evidence>
<dbReference type="KEGG" id="cvn:111112947"/>
<reference evidence="22" key="1">
    <citation type="submission" date="2025-08" db="UniProtKB">
        <authorList>
            <consortium name="RefSeq"/>
        </authorList>
    </citation>
    <scope>IDENTIFICATION</scope>
    <source>
        <tissue evidence="22">Whole sample</tissue>
    </source>
</reference>
<dbReference type="PANTHER" id="PTHR20856">
    <property type="entry name" value="DNA-DIRECTED RNA POLYMERASE I SUBUNIT 2"/>
    <property type="match status" value="1"/>
</dbReference>
<dbReference type="InterPro" id="IPR014724">
    <property type="entry name" value="RNA_pol_RPB2_OB-fold"/>
</dbReference>
<dbReference type="InterPro" id="IPR007641">
    <property type="entry name" value="RNA_pol_Rpb2_7"/>
</dbReference>
<dbReference type="FunFam" id="2.40.270.10:FF:000006">
    <property type="entry name" value="DNA-directed RNA polymerase subunit beta"/>
    <property type="match status" value="1"/>
</dbReference>
<gene>
    <name evidence="22" type="primary">LOC111112947</name>
</gene>
<feature type="domain" description="RNA polymerase Rpb2" evidence="17">
    <location>
        <begin position="182"/>
        <end position="363"/>
    </location>
</feature>
<keyword evidence="10" id="KW-0539">Nucleus</keyword>
<dbReference type="SUPFAM" id="SSF64484">
    <property type="entry name" value="beta and beta-prime subunits of DNA dependent RNA-polymerase"/>
    <property type="match status" value="1"/>
</dbReference>
<dbReference type="AlphaFoldDB" id="A0A8B8BUL3"/>
<dbReference type="EC" id="2.7.7.6" evidence="14"/>
<keyword evidence="21" id="KW-1185">Reference proteome</keyword>
<dbReference type="Proteomes" id="UP000694844">
    <property type="component" value="Chromosome 9"/>
</dbReference>
<feature type="domain" description="RNA polymerase beta subunit protrusion" evidence="18">
    <location>
        <begin position="32"/>
        <end position="426"/>
    </location>
</feature>
<dbReference type="RefSeq" id="XP_022306549.1">
    <property type="nucleotide sequence ID" value="XM_022450841.1"/>
</dbReference>
<keyword evidence="8" id="KW-0862">Zinc</keyword>
<evidence type="ECO:0000259" key="16">
    <source>
        <dbReference type="Pfam" id="PF04560"/>
    </source>
</evidence>
<evidence type="ECO:0000256" key="6">
    <source>
        <dbReference type="ARBA" id="ARBA00022723"/>
    </source>
</evidence>
<evidence type="ECO:0000256" key="8">
    <source>
        <dbReference type="ARBA" id="ARBA00022833"/>
    </source>
</evidence>
<keyword evidence="6" id="KW-0479">Metal-binding</keyword>
<feature type="domain" description="DNA-directed RNA polymerase I subunit RPA2" evidence="20">
    <location>
        <begin position="562"/>
        <end position="620"/>
    </location>
</feature>
<evidence type="ECO:0000313" key="22">
    <source>
        <dbReference type="RefSeq" id="XP_022306549.1"/>
    </source>
</evidence>
<feature type="domain" description="RNA polymerase Rpb2" evidence="19">
    <location>
        <begin position="454"/>
        <end position="517"/>
    </location>
</feature>
<dbReference type="InterPro" id="IPR037034">
    <property type="entry name" value="RNA_pol_Rpb2_2_sf"/>
</dbReference>
<dbReference type="FunFam" id="3.90.1100.10:FF:000016">
    <property type="entry name" value="DNA-directed RNA polymerase subunit beta"/>
    <property type="match status" value="1"/>
</dbReference>
<dbReference type="GO" id="GO:0003899">
    <property type="term" value="F:DNA-directed RNA polymerase activity"/>
    <property type="evidence" value="ECO:0007669"/>
    <property type="project" value="UniProtKB-EC"/>
</dbReference>
<dbReference type="FunFam" id="3.90.1110.10:FF:000007">
    <property type="entry name" value="DNA-directed RNA polymerase subunit beta"/>
    <property type="match status" value="1"/>
</dbReference>
<comment type="catalytic activity">
    <reaction evidence="12">
        <text>RNA(n) + a ribonucleoside 5'-triphosphate = RNA(n+1) + diphosphate</text>
        <dbReference type="Rhea" id="RHEA:21248"/>
        <dbReference type="Rhea" id="RHEA-COMP:14527"/>
        <dbReference type="Rhea" id="RHEA-COMP:17342"/>
        <dbReference type="ChEBI" id="CHEBI:33019"/>
        <dbReference type="ChEBI" id="CHEBI:61557"/>
        <dbReference type="ChEBI" id="CHEBI:140395"/>
        <dbReference type="EC" id="2.7.7.6"/>
    </reaction>
    <physiologicalReaction direction="left-to-right" evidence="12">
        <dbReference type="Rhea" id="RHEA:21249"/>
    </physiologicalReaction>
</comment>
<dbReference type="GO" id="GO:0006351">
    <property type="term" value="P:DNA-templated transcription"/>
    <property type="evidence" value="ECO:0007669"/>
    <property type="project" value="InterPro"/>
</dbReference>
<dbReference type="Pfam" id="PF06883">
    <property type="entry name" value="RNA_pol_Rpa2_4"/>
    <property type="match status" value="1"/>
</dbReference>
<dbReference type="GO" id="GO:0005730">
    <property type="term" value="C:nucleolus"/>
    <property type="evidence" value="ECO:0007669"/>
    <property type="project" value="UniProtKB-SubCell"/>
</dbReference>
<evidence type="ECO:0000256" key="13">
    <source>
        <dbReference type="RuleBase" id="RU000434"/>
    </source>
</evidence>
<dbReference type="InterPro" id="IPR007642">
    <property type="entry name" value="RNA_pol_Rpb2_2"/>
</dbReference>
<feature type="domain" description="DNA-directed RNA polymerase subunit 2 hybrid-binding" evidence="15">
    <location>
        <begin position="669"/>
        <end position="1030"/>
    </location>
</feature>
<evidence type="ECO:0000259" key="17">
    <source>
        <dbReference type="Pfam" id="PF04561"/>
    </source>
</evidence>
<dbReference type="GO" id="GO:0008270">
    <property type="term" value="F:zinc ion binding"/>
    <property type="evidence" value="ECO:0007669"/>
    <property type="project" value="UniProtKB-KW"/>
</dbReference>
<keyword evidence="4 14" id="KW-0808">Transferase</keyword>
<evidence type="ECO:0000259" key="20">
    <source>
        <dbReference type="Pfam" id="PF06883"/>
    </source>
</evidence>
<dbReference type="Pfam" id="PF04563">
    <property type="entry name" value="RNA_pol_Rpb2_1"/>
    <property type="match status" value="1"/>
</dbReference>
<dbReference type="GeneID" id="111112947"/>
<dbReference type="OrthoDB" id="10248617at2759"/>
<dbReference type="InterPro" id="IPR007120">
    <property type="entry name" value="DNA-dir_RNAP_su2_dom"/>
</dbReference>
<dbReference type="FunFam" id="2.40.270.10:FF:000011">
    <property type="entry name" value="DNA-directed RNA polymerase subunit beta"/>
    <property type="match status" value="1"/>
</dbReference>
<dbReference type="GO" id="GO:0003677">
    <property type="term" value="F:DNA binding"/>
    <property type="evidence" value="ECO:0007669"/>
    <property type="project" value="InterPro"/>
</dbReference>
<evidence type="ECO:0000256" key="14">
    <source>
        <dbReference type="RuleBase" id="RU363031"/>
    </source>
</evidence>
<dbReference type="GO" id="GO:0000428">
    <property type="term" value="C:DNA-directed RNA polymerase complex"/>
    <property type="evidence" value="ECO:0007669"/>
    <property type="project" value="UniProtKB-KW"/>
</dbReference>
<evidence type="ECO:0000256" key="7">
    <source>
        <dbReference type="ARBA" id="ARBA00022771"/>
    </source>
</evidence>
<evidence type="ECO:0000256" key="9">
    <source>
        <dbReference type="ARBA" id="ARBA00023163"/>
    </source>
</evidence>
<dbReference type="PROSITE" id="PS01166">
    <property type="entry name" value="RNA_POL_BETA"/>
    <property type="match status" value="1"/>
</dbReference>
<dbReference type="Gene3D" id="2.40.270.10">
    <property type="entry name" value="DNA-directed RNA polymerase, subunit 2, domain 6"/>
    <property type="match status" value="1"/>
</dbReference>
<dbReference type="InterPro" id="IPR037033">
    <property type="entry name" value="DNA-dir_RNAP_su2_hyb_sf"/>
</dbReference>
<evidence type="ECO:0000313" key="21">
    <source>
        <dbReference type="Proteomes" id="UP000694844"/>
    </source>
</evidence>
<dbReference type="Pfam" id="PF04561">
    <property type="entry name" value="RNA_pol_Rpb2_2"/>
    <property type="match status" value="1"/>
</dbReference>
<keyword evidence="9 14" id="KW-0804">Transcription</keyword>
<dbReference type="CDD" id="cd00653">
    <property type="entry name" value="RNA_pol_B_RPB2"/>
    <property type="match status" value="1"/>
</dbReference>
<evidence type="ECO:0000256" key="3">
    <source>
        <dbReference type="ARBA" id="ARBA00022478"/>
    </source>
</evidence>
<feature type="domain" description="RNA polymerase Rpb2" evidence="16">
    <location>
        <begin position="1032"/>
        <end position="1135"/>
    </location>
</feature>
<dbReference type="FunFam" id="3.90.1100.10:FF:000008">
    <property type="entry name" value="DNA-directed RNA polymerase subunit beta"/>
    <property type="match status" value="1"/>
</dbReference>
<keyword evidence="5 14" id="KW-0548">Nucleotidyltransferase</keyword>
<evidence type="ECO:0000259" key="19">
    <source>
        <dbReference type="Pfam" id="PF04565"/>
    </source>
</evidence>
<evidence type="ECO:0000256" key="2">
    <source>
        <dbReference type="ARBA" id="ARBA00006835"/>
    </source>
</evidence>
<dbReference type="Gene3D" id="3.90.1800.10">
    <property type="entry name" value="RNA polymerase alpha subunit dimerisation domain"/>
    <property type="match status" value="1"/>
</dbReference>
<accession>A0A8B8BUL3</accession>
<organism evidence="21 22">
    <name type="scientific">Crassostrea virginica</name>
    <name type="common">Eastern oyster</name>
    <dbReference type="NCBI Taxonomy" id="6565"/>
    <lineage>
        <taxon>Eukaryota</taxon>
        <taxon>Metazoa</taxon>
        <taxon>Spiralia</taxon>
        <taxon>Lophotrochozoa</taxon>
        <taxon>Mollusca</taxon>
        <taxon>Bivalvia</taxon>
        <taxon>Autobranchia</taxon>
        <taxon>Pteriomorphia</taxon>
        <taxon>Ostreida</taxon>
        <taxon>Ostreoidea</taxon>
        <taxon>Ostreidae</taxon>
        <taxon>Crassostrea</taxon>
    </lineage>
</organism>
<dbReference type="Gene3D" id="2.40.50.150">
    <property type="match status" value="1"/>
</dbReference>
<dbReference type="Pfam" id="PF04565">
    <property type="entry name" value="RNA_pol_Rpb2_3"/>
    <property type="match status" value="1"/>
</dbReference>
<comment type="function">
    <text evidence="11">DNA-dependent RNA polymerase catalyzes the transcription of DNA into RNA using the four ribonucleoside triphosphates as substrates. Second largest core component of RNA polymerase I which synthesizes ribosomal RNA precursors. Proposed to contribute to the polymerase catalytic activity and forms the polymerase active center together with the largest subunit. Pol I is composed of mobile elements and RPA2 is part of the core element with the central large cleft and probably a clamp element that moves to open and close the cleft.</text>
</comment>
<evidence type="ECO:0000256" key="5">
    <source>
        <dbReference type="ARBA" id="ARBA00022695"/>
    </source>
</evidence>
<dbReference type="Gene3D" id="3.90.1110.10">
    <property type="entry name" value="RNA polymerase Rpb2, domain 2"/>
    <property type="match status" value="1"/>
</dbReference>
<sequence length="1142" mass="128422">MSTHLKEPSLKNLTVKNYGKLKPNQHQALQDLTKPHIDSFNALIHGGLTRAVQTIPTVEFALPNGDRIAFKMLDATISCPTVDSGNKFAHTLKAYPAESRERGSSYLGSLSISMLWKVNGRVMDTVERKIADVPIMVKSDVCNLNGLSPKELVRRGEEAEEMGGYFICNGNEKVIRMLIMPRRNFPTCMIRPSWKNRGRQYTEYGVSLRSVGEDNIGVNNVLHYLSNGMATLCFIHQKEMFFVPVIFILKALHNVTDKFIYDQLIRGKEKDSFYKGCVIAMLRHALSENLTTQKTVLKYIGELFRVKLNLPEWYSDVEVGEYLLKYAICVHLDNNVDKFNLLVYMTRKLFAFAKGECAAESADNPMFQELLLGGQLYGMILKEKLHDWMISVKSSIERCAKNYKEQEYILTETTMNDALRHTINITRSMEYFMASGSIISRSGLGLMQLTGLTVVADKLNFFRYISHFRCVHRGSFFSEMRTTAVRKLLPEAWGFLCPVHTPDGSPCGLLNHLTALAGAVTTHHSNTHLANLLFSMGTTPCDAPPMGPVSECFTVFLDGKILGYIHQDIAQNVEKRLRFLKVKGLNKVPPMSEICLVPKTKFASQYPGLYLFTSTARMIRPVWNLSTDSKEWIGSFEQVYMDICITPEEAKQGVTTHQELSEVAMLSTVAQFTPFSDFNQSPRNMYQCQMGKQTMGTPLHALEHRADNKLYKLQTPQSPIVRPVMYDHYDMDNYPLGTNAIVAVMSYTGYDMEDAMILNKSSFERGFAHASVYKSQIIDLGANTHGRTLEVFGCLPDNSHFMGGRLTKEGLPHIGTFLQKGDPFYSIINIQTGQSRMINYGHDEPAYVHQIKALGNNAGSQELCRVCIVLRVKRNPIIGDKFSSRHGQKGICSMMWPTENMPFTESGMTPDILFNPHGYPSRMTIGMMIESMAGKSGALHGVCHDATPFQFSEDEPAIDYFGKLLVKAGYNYYGTERMFSGVNGQELEADVFMGVVYYQRLRHMVSDKFQVRTTGPVDPVTHQPVKGRKRGGGVRFGEMERDALIAHGTSYLLKDRLLDCSDVCKAKVCMECGSILSPYLEKPALGSVTDASDRTRRWTCKSCKKKDVVQTITLPFVFRYLVAELSAMNIKVKLDVAPIGGQ</sequence>
<keyword evidence="3 14" id="KW-0240">DNA-directed RNA polymerase</keyword>